<dbReference type="EMBL" id="CP118848">
    <property type="protein sequence ID" value="WHI61118.1"/>
    <property type="molecule type" value="Genomic_DNA"/>
</dbReference>
<protein>
    <submittedName>
        <fullName evidence="2">Uncharacterized protein</fullName>
    </submittedName>
</protein>
<sequence>MSKTMKVKINVRKTTKKEKKEFLIGASVIIIAILIIKRAIS</sequence>
<organism evidence="2 3">
    <name type="scientific">Mammaliicoccus lentus</name>
    <name type="common">Staphylococcus lentus</name>
    <dbReference type="NCBI Taxonomy" id="42858"/>
    <lineage>
        <taxon>Bacteria</taxon>
        <taxon>Bacillati</taxon>
        <taxon>Bacillota</taxon>
        <taxon>Bacilli</taxon>
        <taxon>Bacillales</taxon>
        <taxon>Staphylococcaceae</taxon>
        <taxon>Mammaliicoccus</taxon>
    </lineage>
</organism>
<evidence type="ECO:0000313" key="2">
    <source>
        <dbReference type="EMBL" id="WHI61118.1"/>
    </source>
</evidence>
<dbReference type="RefSeq" id="WP_261797321.1">
    <property type="nucleotide sequence ID" value="NZ_CABIVY010000002.1"/>
</dbReference>
<dbReference type="AlphaFoldDB" id="A0AAX3W761"/>
<evidence type="ECO:0000313" key="3">
    <source>
        <dbReference type="Proteomes" id="UP001223261"/>
    </source>
</evidence>
<dbReference type="GeneID" id="99677055"/>
<keyword evidence="1" id="KW-0472">Membrane</keyword>
<dbReference type="Proteomes" id="UP001223261">
    <property type="component" value="Chromosome"/>
</dbReference>
<proteinExistence type="predicted"/>
<keyword evidence="1" id="KW-1133">Transmembrane helix</keyword>
<evidence type="ECO:0000256" key="1">
    <source>
        <dbReference type="SAM" id="Phobius"/>
    </source>
</evidence>
<gene>
    <name evidence="2" type="ORF">PYH69_05670</name>
</gene>
<accession>A0AAX3W761</accession>
<reference evidence="2" key="1">
    <citation type="journal article" date="2023" name="Antibiotics">
        <title>Prevalence and Molecular Characterization of Methicillin-Resistant Staphylococci (MRS) and Mammaliicocci (MRM) in Dromedary Camels from Algeria: First Detection of SCCmec-mecC Hybrid in Methicillin-Resistant Mammaliicoccus lentus.</title>
        <authorList>
            <person name="Belhout C."/>
            <person name="Boyen F."/>
            <person name="Vereecke N."/>
            <person name="Theuns S."/>
            <person name="Taibi N."/>
            <person name="Stegger M."/>
            <person name="de la Fe-Rodriguez P.Y."/>
            <person name="Bouayad L."/>
            <person name="Elgroud R."/>
            <person name="Butaye P."/>
        </authorList>
    </citation>
    <scope>NUCLEOTIDE SEQUENCE</scope>
    <source>
        <strain evidence="2">7048</strain>
    </source>
</reference>
<feature type="transmembrane region" description="Helical" evidence="1">
    <location>
        <begin position="21"/>
        <end position="40"/>
    </location>
</feature>
<keyword evidence="1" id="KW-0812">Transmembrane</keyword>
<name>A0AAX3W761_MAMLE</name>